<name>A0ABU8VBP8_9BURK</name>
<dbReference type="EMBL" id="JBBKZU010000003">
    <property type="protein sequence ID" value="MEJ8811087.1"/>
    <property type="molecule type" value="Genomic_DNA"/>
</dbReference>
<dbReference type="SUPFAM" id="SSF46785">
    <property type="entry name" value="Winged helix' DNA-binding domain"/>
    <property type="match status" value="1"/>
</dbReference>
<dbReference type="Gene3D" id="1.10.10.10">
    <property type="entry name" value="Winged helix-like DNA-binding domain superfamily/Winged helix DNA-binding domain"/>
    <property type="match status" value="1"/>
</dbReference>
<keyword evidence="3" id="KW-1185">Reference proteome</keyword>
<feature type="domain" description="HTH marR-type" evidence="1">
    <location>
        <begin position="1"/>
        <end position="141"/>
    </location>
</feature>
<dbReference type="SMART" id="SM00347">
    <property type="entry name" value="HTH_MARR"/>
    <property type="match status" value="1"/>
</dbReference>
<dbReference type="Proteomes" id="UP001365846">
    <property type="component" value="Unassembled WGS sequence"/>
</dbReference>
<organism evidence="2 3">
    <name type="scientific">Variovorax ureilyticus</name>
    <dbReference type="NCBI Taxonomy" id="1836198"/>
    <lineage>
        <taxon>Bacteria</taxon>
        <taxon>Pseudomonadati</taxon>
        <taxon>Pseudomonadota</taxon>
        <taxon>Betaproteobacteria</taxon>
        <taxon>Burkholderiales</taxon>
        <taxon>Comamonadaceae</taxon>
        <taxon>Variovorax</taxon>
    </lineage>
</organism>
<dbReference type="InterPro" id="IPR036390">
    <property type="entry name" value="WH_DNA-bd_sf"/>
</dbReference>
<evidence type="ECO:0000259" key="1">
    <source>
        <dbReference type="PROSITE" id="PS50995"/>
    </source>
</evidence>
<comment type="caution">
    <text evidence="2">The sequence shown here is derived from an EMBL/GenBank/DDBJ whole genome shotgun (WGS) entry which is preliminary data.</text>
</comment>
<dbReference type="RefSeq" id="WP_340356401.1">
    <property type="nucleotide sequence ID" value="NZ_JBBKZU010000003.1"/>
</dbReference>
<sequence>MDESWRTRNAGRILSNALRRFEERVLALMAESGYTQTRRSHVNFTRHLDLKGTRITELARRAAMTSAAMTELVDQCAAMGLVERVEDPSDKRVRIVRFTPWGRKWLAAFGRAVAIAESELAGEVGVRNLSVLLNAMRRYGEGPGEDA</sequence>
<protein>
    <submittedName>
        <fullName evidence="2">MarR family winged helix-turn-helix transcriptional regulator</fullName>
    </submittedName>
</protein>
<evidence type="ECO:0000313" key="3">
    <source>
        <dbReference type="Proteomes" id="UP001365846"/>
    </source>
</evidence>
<accession>A0ABU8VBP8</accession>
<dbReference type="Pfam" id="PF01047">
    <property type="entry name" value="MarR"/>
    <property type="match status" value="1"/>
</dbReference>
<dbReference type="InterPro" id="IPR036388">
    <property type="entry name" value="WH-like_DNA-bd_sf"/>
</dbReference>
<reference evidence="2 3" key="1">
    <citation type="submission" date="2024-03" db="EMBL/GenBank/DDBJ databases">
        <title>Novel species of the genus Variovorax.</title>
        <authorList>
            <person name="Liu Q."/>
            <person name="Xin Y.-H."/>
        </authorList>
    </citation>
    <scope>NUCLEOTIDE SEQUENCE [LARGE SCALE GENOMIC DNA]</scope>
    <source>
        <strain evidence="2 3">KACC 18899</strain>
    </source>
</reference>
<dbReference type="InterPro" id="IPR039422">
    <property type="entry name" value="MarR/SlyA-like"/>
</dbReference>
<dbReference type="PROSITE" id="PS50995">
    <property type="entry name" value="HTH_MARR_2"/>
    <property type="match status" value="1"/>
</dbReference>
<gene>
    <name evidence="2" type="ORF">WKW77_08400</name>
</gene>
<evidence type="ECO:0000313" key="2">
    <source>
        <dbReference type="EMBL" id="MEJ8811087.1"/>
    </source>
</evidence>
<dbReference type="PANTHER" id="PTHR33164">
    <property type="entry name" value="TRANSCRIPTIONAL REGULATOR, MARR FAMILY"/>
    <property type="match status" value="1"/>
</dbReference>
<proteinExistence type="predicted"/>
<dbReference type="PANTHER" id="PTHR33164:SF57">
    <property type="entry name" value="MARR-FAMILY TRANSCRIPTIONAL REGULATOR"/>
    <property type="match status" value="1"/>
</dbReference>
<dbReference type="InterPro" id="IPR000835">
    <property type="entry name" value="HTH_MarR-typ"/>
</dbReference>